<organism evidence="3 4">
    <name type="scientific">Baekduia soli</name>
    <dbReference type="NCBI Taxonomy" id="496014"/>
    <lineage>
        <taxon>Bacteria</taxon>
        <taxon>Bacillati</taxon>
        <taxon>Actinomycetota</taxon>
        <taxon>Thermoleophilia</taxon>
        <taxon>Solirubrobacterales</taxon>
        <taxon>Baekduiaceae</taxon>
        <taxon>Baekduia</taxon>
    </lineage>
</organism>
<gene>
    <name evidence="3" type="ORF">FSW04_08405</name>
</gene>
<dbReference type="PROSITE" id="PS50937">
    <property type="entry name" value="HTH_MERR_2"/>
    <property type="match status" value="1"/>
</dbReference>
<dbReference type="AlphaFoldDB" id="A0A5B8U3H2"/>
<evidence type="ECO:0000256" key="1">
    <source>
        <dbReference type="ARBA" id="ARBA00023125"/>
    </source>
</evidence>
<accession>A0A5B8U3H2</accession>
<keyword evidence="1" id="KW-0238">DNA-binding</keyword>
<evidence type="ECO:0000259" key="2">
    <source>
        <dbReference type="PROSITE" id="PS50937"/>
    </source>
</evidence>
<dbReference type="PANTHER" id="PTHR30204">
    <property type="entry name" value="REDOX-CYCLING DRUG-SENSING TRANSCRIPTIONAL ACTIVATOR SOXR"/>
    <property type="match status" value="1"/>
</dbReference>
<dbReference type="Gene3D" id="1.10.1660.10">
    <property type="match status" value="1"/>
</dbReference>
<dbReference type="GO" id="GO:0003700">
    <property type="term" value="F:DNA-binding transcription factor activity"/>
    <property type="evidence" value="ECO:0007669"/>
    <property type="project" value="InterPro"/>
</dbReference>
<dbReference type="Pfam" id="PF13411">
    <property type="entry name" value="MerR_1"/>
    <property type="match status" value="1"/>
</dbReference>
<evidence type="ECO:0000313" key="4">
    <source>
        <dbReference type="Proteomes" id="UP000321805"/>
    </source>
</evidence>
<dbReference type="EMBL" id="CP042430">
    <property type="protein sequence ID" value="QEC47594.1"/>
    <property type="molecule type" value="Genomic_DNA"/>
</dbReference>
<name>A0A5B8U3H2_9ACTN</name>
<dbReference type="PANTHER" id="PTHR30204:SF93">
    <property type="entry name" value="HTH MERR-TYPE DOMAIN-CONTAINING PROTEIN"/>
    <property type="match status" value="1"/>
</dbReference>
<dbReference type="KEGG" id="bsol:FSW04_08405"/>
<proteinExistence type="predicted"/>
<dbReference type="SMART" id="SM00422">
    <property type="entry name" value="HTH_MERR"/>
    <property type="match status" value="1"/>
</dbReference>
<dbReference type="InterPro" id="IPR000551">
    <property type="entry name" value="MerR-type_HTH_dom"/>
</dbReference>
<dbReference type="Proteomes" id="UP000321805">
    <property type="component" value="Chromosome"/>
</dbReference>
<dbReference type="InterPro" id="IPR009061">
    <property type="entry name" value="DNA-bd_dom_put_sf"/>
</dbReference>
<feature type="domain" description="HTH merR-type" evidence="2">
    <location>
        <begin position="55"/>
        <end position="123"/>
    </location>
</feature>
<protein>
    <submittedName>
        <fullName evidence="3">MerR family transcriptional regulator</fullName>
    </submittedName>
</protein>
<dbReference type="SUPFAM" id="SSF46955">
    <property type="entry name" value="Putative DNA-binding domain"/>
    <property type="match status" value="1"/>
</dbReference>
<dbReference type="GO" id="GO:0003677">
    <property type="term" value="F:DNA binding"/>
    <property type="evidence" value="ECO:0007669"/>
    <property type="project" value="UniProtKB-KW"/>
</dbReference>
<evidence type="ECO:0000313" key="3">
    <source>
        <dbReference type="EMBL" id="QEC47594.1"/>
    </source>
</evidence>
<dbReference type="PRINTS" id="PR00040">
    <property type="entry name" value="HTHMERR"/>
</dbReference>
<keyword evidence="4" id="KW-1185">Reference proteome</keyword>
<dbReference type="OrthoDB" id="6716891at2"/>
<dbReference type="InterPro" id="IPR047057">
    <property type="entry name" value="MerR_fam"/>
</dbReference>
<reference evidence="3 4" key="1">
    <citation type="journal article" date="2018" name="J. Microbiol.">
        <title>Baekduia soli gen. nov., sp. nov., a novel bacterium isolated from the soil of Baekdu Mountain and proposal of a novel family name, Baekduiaceae fam. nov.</title>
        <authorList>
            <person name="An D.S."/>
            <person name="Siddiqi M.Z."/>
            <person name="Kim K.H."/>
            <person name="Yu H.S."/>
            <person name="Im W.T."/>
        </authorList>
    </citation>
    <scope>NUCLEOTIDE SEQUENCE [LARGE SCALE GENOMIC DNA]</scope>
    <source>
        <strain evidence="3 4">BR7-21</strain>
    </source>
</reference>
<sequence>MAAHRGRRRLGVVVGVGAHRDGASMLHRSMSHLARYARRVSEATEAPEGEADGQELTIDELARRTGMTVRNIRAHQSRGLLPPPTVRGRTGWYGAEHVARIELIREMQGQGFNLEAIRRLVEAAPGSSEEPLRFLRAVAEPYVTEAPELLTAEDLATRWGTRDAALLAKAVKLGLLRPLGDGSFEDVTPRLTAAGRELAELGVPADVALELAARIRKHADGVARGYVRLFVDQVWKPFEEAGAPEERWPEVRDALERLRPLAAESLLSIFGVAMADASEAAFGREIERLRKRRR</sequence>